<organism evidence="1 2">
    <name type="scientific">Emiliania huxleyi (strain CCMP1516)</name>
    <dbReference type="NCBI Taxonomy" id="280463"/>
    <lineage>
        <taxon>Eukaryota</taxon>
        <taxon>Haptista</taxon>
        <taxon>Haptophyta</taxon>
        <taxon>Prymnesiophyceae</taxon>
        <taxon>Isochrysidales</taxon>
        <taxon>Noelaerhabdaceae</taxon>
        <taxon>Emiliania</taxon>
    </lineage>
</organism>
<dbReference type="KEGG" id="ehx:EMIHUDRAFT_459025"/>
<evidence type="ECO:0000313" key="2">
    <source>
        <dbReference type="Proteomes" id="UP000013827"/>
    </source>
</evidence>
<sequence>MAPGGSSGERTFAADVSPGVPCELQMYDSGCDGWDGITWSGLGQEGLTLHQEDCVPAGSPSAVVVEGTLVGVNEWLVLMPAGSKDCDGATQARSTQGGQMSANGSVPVWLPAAGTYKVCHSSQQSPDDDGDFVLVSHVLQKACLPPNAPPAPPTSDEAVPVEPWSTTATVAYTVAATVGVCAAALSPSPRATFAGRPSPPIARQS</sequence>
<protein>
    <submittedName>
        <fullName evidence="1">Uncharacterized protein</fullName>
    </submittedName>
</protein>
<reference evidence="1" key="2">
    <citation type="submission" date="2024-10" db="UniProtKB">
        <authorList>
            <consortium name="EnsemblProtists"/>
        </authorList>
    </citation>
    <scope>IDENTIFICATION</scope>
</reference>
<dbReference type="AlphaFoldDB" id="A0A0D3J0Z1"/>
<accession>A0A0D3J0Z1</accession>
<dbReference type="PaxDb" id="2903-EOD17176"/>
<name>A0A0D3J0Z1_EMIH1</name>
<evidence type="ECO:0000313" key="1">
    <source>
        <dbReference type="EnsemblProtists" id="EOD17176"/>
    </source>
</evidence>
<reference evidence="2" key="1">
    <citation type="journal article" date="2013" name="Nature">
        <title>Pan genome of the phytoplankton Emiliania underpins its global distribution.</title>
        <authorList>
            <person name="Read B.A."/>
            <person name="Kegel J."/>
            <person name="Klute M.J."/>
            <person name="Kuo A."/>
            <person name="Lefebvre S.C."/>
            <person name="Maumus F."/>
            <person name="Mayer C."/>
            <person name="Miller J."/>
            <person name="Monier A."/>
            <person name="Salamov A."/>
            <person name="Young J."/>
            <person name="Aguilar M."/>
            <person name="Claverie J.M."/>
            <person name="Frickenhaus S."/>
            <person name="Gonzalez K."/>
            <person name="Herman E.K."/>
            <person name="Lin Y.C."/>
            <person name="Napier J."/>
            <person name="Ogata H."/>
            <person name="Sarno A.F."/>
            <person name="Shmutz J."/>
            <person name="Schroeder D."/>
            <person name="de Vargas C."/>
            <person name="Verret F."/>
            <person name="von Dassow P."/>
            <person name="Valentin K."/>
            <person name="Van de Peer Y."/>
            <person name="Wheeler G."/>
            <person name="Dacks J.B."/>
            <person name="Delwiche C.F."/>
            <person name="Dyhrman S.T."/>
            <person name="Glockner G."/>
            <person name="John U."/>
            <person name="Richards T."/>
            <person name="Worden A.Z."/>
            <person name="Zhang X."/>
            <person name="Grigoriev I.V."/>
            <person name="Allen A.E."/>
            <person name="Bidle K."/>
            <person name="Borodovsky M."/>
            <person name="Bowler C."/>
            <person name="Brownlee C."/>
            <person name="Cock J.M."/>
            <person name="Elias M."/>
            <person name="Gladyshev V.N."/>
            <person name="Groth M."/>
            <person name="Guda C."/>
            <person name="Hadaegh A."/>
            <person name="Iglesias-Rodriguez M.D."/>
            <person name="Jenkins J."/>
            <person name="Jones B.M."/>
            <person name="Lawson T."/>
            <person name="Leese F."/>
            <person name="Lindquist E."/>
            <person name="Lobanov A."/>
            <person name="Lomsadze A."/>
            <person name="Malik S.B."/>
            <person name="Marsh M.E."/>
            <person name="Mackinder L."/>
            <person name="Mock T."/>
            <person name="Mueller-Roeber B."/>
            <person name="Pagarete A."/>
            <person name="Parker M."/>
            <person name="Probert I."/>
            <person name="Quesneville H."/>
            <person name="Raines C."/>
            <person name="Rensing S.A."/>
            <person name="Riano-Pachon D.M."/>
            <person name="Richier S."/>
            <person name="Rokitta S."/>
            <person name="Shiraiwa Y."/>
            <person name="Soanes D.M."/>
            <person name="van der Giezen M."/>
            <person name="Wahlund T.M."/>
            <person name="Williams B."/>
            <person name="Wilson W."/>
            <person name="Wolfe G."/>
            <person name="Wurch L.L."/>
        </authorList>
    </citation>
    <scope>NUCLEOTIDE SEQUENCE</scope>
</reference>
<dbReference type="Proteomes" id="UP000013827">
    <property type="component" value="Unassembled WGS sequence"/>
</dbReference>
<proteinExistence type="predicted"/>
<dbReference type="EnsemblProtists" id="EOD17176">
    <property type="protein sequence ID" value="EOD17176"/>
    <property type="gene ID" value="EMIHUDRAFT_459025"/>
</dbReference>
<dbReference type="HOGENOM" id="CLU_1339678_0_0_1"/>
<keyword evidence="2" id="KW-1185">Reference proteome</keyword>
<dbReference type="GeneID" id="17263341"/>
<dbReference type="RefSeq" id="XP_005769605.1">
    <property type="nucleotide sequence ID" value="XM_005769548.1"/>
</dbReference>